<feature type="domain" description="CRAL-TRIO" evidence="1">
    <location>
        <begin position="75"/>
        <end position="251"/>
    </location>
</feature>
<dbReference type="EMBL" id="JBICBT010000458">
    <property type="protein sequence ID" value="KAL3113059.1"/>
    <property type="molecule type" value="Genomic_DNA"/>
</dbReference>
<sequence>MSSISQNISPEEMDKIQTLREMVKEQLTPYYDTNFNLLRWLRGHNNNFGEIVPKLRNHLLLRRLFHLDTLADAPRDHPVHKYWEAGLTGEAALTPDCLVNIEQSGTNDYWGILHAFPINEVLRARIYDLEAMLRAVMAKEKETGRKHAVLYVMDLTGLKYDRNLITLLRGALSAISAFITEHYVEMIHEFVLVNAPSFISTIWTIAKPLLPERTRNKVQILGKSTWRSEILQMARAEALPSFWNTEGEEKQFLANLKRSPPIDVSNYHKNGQLPPGFYTSLTIGAGKCGTIEVEAAKGQTLRWQIESDGHFSFAVNFKSDETSPRLVYPRLNQIPGPTFVPVDDHLQCDATGVYQFWISNEHAWIHSLKMRYRISKE</sequence>
<accession>A0ABD2LD42</accession>
<comment type="caution">
    <text evidence="2">The sequence shown here is derived from an EMBL/GenBank/DDBJ whole genome shotgun (WGS) entry which is preliminary data.</text>
</comment>
<proteinExistence type="predicted"/>
<dbReference type="PANTHER" id="PTHR47159:SF3">
    <property type="entry name" value="CRAL-TRIO DOMAIN-CONTAINING PROTEIN"/>
    <property type="match status" value="1"/>
</dbReference>
<dbReference type="InterPro" id="IPR053302">
    <property type="entry name" value="CRAL-TRIO_domain"/>
</dbReference>
<dbReference type="Pfam" id="PF00650">
    <property type="entry name" value="CRAL_TRIO"/>
    <property type="match status" value="1"/>
</dbReference>
<dbReference type="InterPro" id="IPR058960">
    <property type="entry name" value="Ctg-1-like_C"/>
</dbReference>
<dbReference type="InterPro" id="IPR036273">
    <property type="entry name" value="CRAL/TRIO_N_dom_sf"/>
</dbReference>
<dbReference type="InterPro" id="IPR036598">
    <property type="entry name" value="GOLD_dom_sf"/>
</dbReference>
<dbReference type="CDD" id="cd00170">
    <property type="entry name" value="SEC14"/>
    <property type="match status" value="1"/>
</dbReference>
<dbReference type="PROSITE" id="PS50191">
    <property type="entry name" value="CRAL_TRIO"/>
    <property type="match status" value="1"/>
</dbReference>
<dbReference type="Gene3D" id="2.60.120.680">
    <property type="entry name" value="GOLD domain"/>
    <property type="match status" value="1"/>
</dbReference>
<dbReference type="SUPFAM" id="SSF46938">
    <property type="entry name" value="CRAL/TRIO N-terminal domain"/>
    <property type="match status" value="1"/>
</dbReference>
<protein>
    <recommendedName>
        <fullName evidence="1">CRAL-TRIO domain-containing protein</fullName>
    </recommendedName>
</protein>
<dbReference type="SUPFAM" id="SSF101576">
    <property type="entry name" value="Supernatant protein factor (SPF), C-terminal domain"/>
    <property type="match status" value="1"/>
</dbReference>
<gene>
    <name evidence="2" type="ORF">niasHT_013524</name>
</gene>
<reference evidence="2 3" key="1">
    <citation type="submission" date="2024-10" db="EMBL/GenBank/DDBJ databases">
        <authorList>
            <person name="Kim D."/>
        </authorList>
    </citation>
    <scope>NUCLEOTIDE SEQUENCE [LARGE SCALE GENOMIC DNA]</scope>
    <source>
        <strain evidence="2">BH-2024</strain>
    </source>
</reference>
<keyword evidence="3" id="KW-1185">Reference proteome</keyword>
<dbReference type="PANTHER" id="PTHR47159">
    <property type="entry name" value="PROTEIN CBG07705-RELATED"/>
    <property type="match status" value="1"/>
</dbReference>
<dbReference type="AlphaFoldDB" id="A0ABD2LD42"/>
<dbReference type="InterPro" id="IPR001251">
    <property type="entry name" value="CRAL-TRIO_dom"/>
</dbReference>
<name>A0ABD2LD42_9BILA</name>
<evidence type="ECO:0000313" key="3">
    <source>
        <dbReference type="Proteomes" id="UP001620626"/>
    </source>
</evidence>
<organism evidence="2 3">
    <name type="scientific">Heterodera trifolii</name>
    <dbReference type="NCBI Taxonomy" id="157864"/>
    <lineage>
        <taxon>Eukaryota</taxon>
        <taxon>Metazoa</taxon>
        <taxon>Ecdysozoa</taxon>
        <taxon>Nematoda</taxon>
        <taxon>Chromadorea</taxon>
        <taxon>Rhabditida</taxon>
        <taxon>Tylenchina</taxon>
        <taxon>Tylenchomorpha</taxon>
        <taxon>Tylenchoidea</taxon>
        <taxon>Heteroderidae</taxon>
        <taxon>Heteroderinae</taxon>
        <taxon>Heterodera</taxon>
    </lineage>
</organism>
<evidence type="ECO:0000313" key="2">
    <source>
        <dbReference type="EMBL" id="KAL3113059.1"/>
    </source>
</evidence>
<dbReference type="Proteomes" id="UP001620626">
    <property type="component" value="Unassembled WGS sequence"/>
</dbReference>
<dbReference type="Gene3D" id="3.40.525.10">
    <property type="entry name" value="CRAL-TRIO lipid binding domain"/>
    <property type="match status" value="1"/>
</dbReference>
<dbReference type="Pfam" id="PF25883">
    <property type="entry name" value="F28H7_8_C"/>
    <property type="match status" value="1"/>
</dbReference>
<dbReference type="SMART" id="SM00516">
    <property type="entry name" value="SEC14"/>
    <property type="match status" value="1"/>
</dbReference>
<dbReference type="InterPro" id="IPR036865">
    <property type="entry name" value="CRAL-TRIO_dom_sf"/>
</dbReference>
<dbReference type="SUPFAM" id="SSF52087">
    <property type="entry name" value="CRAL/TRIO domain"/>
    <property type="match status" value="1"/>
</dbReference>
<evidence type="ECO:0000259" key="1">
    <source>
        <dbReference type="PROSITE" id="PS50191"/>
    </source>
</evidence>